<evidence type="ECO:0000313" key="3">
    <source>
        <dbReference type="WBParaSite" id="nRc.2.0.1.t36070-RA"/>
    </source>
</evidence>
<evidence type="ECO:0000256" key="1">
    <source>
        <dbReference type="SAM" id="Phobius"/>
    </source>
</evidence>
<organism evidence="2 3">
    <name type="scientific">Romanomermis culicivorax</name>
    <name type="common">Nematode worm</name>
    <dbReference type="NCBI Taxonomy" id="13658"/>
    <lineage>
        <taxon>Eukaryota</taxon>
        <taxon>Metazoa</taxon>
        <taxon>Ecdysozoa</taxon>
        <taxon>Nematoda</taxon>
        <taxon>Enoplea</taxon>
        <taxon>Dorylaimia</taxon>
        <taxon>Mermithida</taxon>
        <taxon>Mermithoidea</taxon>
        <taxon>Mermithidae</taxon>
        <taxon>Romanomermis</taxon>
    </lineage>
</organism>
<protein>
    <submittedName>
        <fullName evidence="3">Uncharacterized protein</fullName>
    </submittedName>
</protein>
<dbReference type="WBParaSite" id="nRc.2.0.1.t36070-RA">
    <property type="protein sequence ID" value="nRc.2.0.1.t36070-RA"/>
    <property type="gene ID" value="nRc.2.0.1.g36070"/>
</dbReference>
<feature type="transmembrane region" description="Helical" evidence="1">
    <location>
        <begin position="48"/>
        <end position="67"/>
    </location>
</feature>
<reference evidence="3" key="1">
    <citation type="submission" date="2022-11" db="UniProtKB">
        <authorList>
            <consortium name="WormBaseParasite"/>
        </authorList>
    </citation>
    <scope>IDENTIFICATION</scope>
</reference>
<keyword evidence="1" id="KW-1133">Transmembrane helix</keyword>
<proteinExistence type="predicted"/>
<sequence length="95" mass="10727">MDSIMTTTGPWALTTVPSATLILPHIGSWSDCLLNLHLTRPEDNTEHWAWVSMSACALTAPTLMGIWKASLEAYLRMNVFEDSIRLSIYQTDERM</sequence>
<keyword evidence="1" id="KW-0472">Membrane</keyword>
<keyword evidence="1" id="KW-0812">Transmembrane</keyword>
<dbReference type="AlphaFoldDB" id="A0A915KCH0"/>
<keyword evidence="2" id="KW-1185">Reference proteome</keyword>
<accession>A0A915KCH0</accession>
<evidence type="ECO:0000313" key="2">
    <source>
        <dbReference type="Proteomes" id="UP000887565"/>
    </source>
</evidence>
<name>A0A915KCH0_ROMCU</name>
<dbReference type="Proteomes" id="UP000887565">
    <property type="component" value="Unplaced"/>
</dbReference>